<dbReference type="PROSITE" id="PS50943">
    <property type="entry name" value="HTH_CROC1"/>
    <property type="match status" value="1"/>
</dbReference>
<dbReference type="SMART" id="SM00530">
    <property type="entry name" value="HTH_XRE"/>
    <property type="match status" value="1"/>
</dbReference>
<dbReference type="PANTHER" id="PTHR46558">
    <property type="entry name" value="TRACRIPTIONAL REGULATORY PROTEIN-RELATED-RELATED"/>
    <property type="match status" value="1"/>
</dbReference>
<dbReference type="InterPro" id="IPR010982">
    <property type="entry name" value="Lambda_DNA-bd_dom_sf"/>
</dbReference>
<dbReference type="GO" id="GO:0003677">
    <property type="term" value="F:DNA binding"/>
    <property type="evidence" value="ECO:0007669"/>
    <property type="project" value="UniProtKB-KW"/>
</dbReference>
<protein>
    <recommendedName>
        <fullName evidence="2">HTH cro/C1-type domain-containing protein</fullName>
    </recommendedName>
</protein>
<dbReference type="AlphaFoldDB" id="A0A1C1A7Y8"/>
<dbReference type="Proteomes" id="UP000093309">
    <property type="component" value="Unassembled WGS sequence"/>
</dbReference>
<organism evidence="3 4">
    <name type="scientific">Paenibacillus pectinilyticus</name>
    <dbReference type="NCBI Taxonomy" id="512399"/>
    <lineage>
        <taxon>Bacteria</taxon>
        <taxon>Bacillati</taxon>
        <taxon>Bacillota</taxon>
        <taxon>Bacilli</taxon>
        <taxon>Bacillales</taxon>
        <taxon>Paenibacillaceae</taxon>
        <taxon>Paenibacillus</taxon>
    </lineage>
</organism>
<dbReference type="CDD" id="cd00093">
    <property type="entry name" value="HTH_XRE"/>
    <property type="match status" value="1"/>
</dbReference>
<keyword evidence="1" id="KW-0238">DNA-binding</keyword>
<name>A0A1C1A7Y8_9BACL</name>
<gene>
    <name evidence="3" type="ORF">A8709_08650</name>
</gene>
<comment type="caution">
    <text evidence="3">The sequence shown here is derived from an EMBL/GenBank/DDBJ whole genome shotgun (WGS) entry which is preliminary data.</text>
</comment>
<dbReference type="STRING" id="512399.A8709_08650"/>
<accession>A0A1C1A7Y8</accession>
<dbReference type="SUPFAM" id="SSF47413">
    <property type="entry name" value="lambda repressor-like DNA-binding domains"/>
    <property type="match status" value="1"/>
</dbReference>
<keyword evidence="4" id="KW-1185">Reference proteome</keyword>
<evidence type="ECO:0000256" key="1">
    <source>
        <dbReference type="ARBA" id="ARBA00023125"/>
    </source>
</evidence>
<evidence type="ECO:0000313" key="3">
    <source>
        <dbReference type="EMBL" id="OCT16722.1"/>
    </source>
</evidence>
<reference evidence="4" key="1">
    <citation type="submission" date="2016-05" db="EMBL/GenBank/DDBJ databases">
        <title>Paenibacillus oryzae. sp. nov., isolated from the rice root.</title>
        <authorList>
            <person name="Zhang J."/>
            <person name="Zhang X."/>
        </authorList>
    </citation>
    <scope>NUCLEOTIDE SEQUENCE [LARGE SCALE GENOMIC DNA]</scope>
    <source>
        <strain evidence="4">KCTC13222</strain>
    </source>
</reference>
<dbReference type="InterPro" id="IPR001387">
    <property type="entry name" value="Cro/C1-type_HTH"/>
</dbReference>
<proteinExistence type="predicted"/>
<dbReference type="RefSeq" id="WP_065850809.1">
    <property type="nucleotide sequence ID" value="NZ_LYPC01000010.1"/>
</dbReference>
<feature type="domain" description="HTH cro/C1-type" evidence="2">
    <location>
        <begin position="8"/>
        <end position="62"/>
    </location>
</feature>
<dbReference type="Pfam" id="PF01381">
    <property type="entry name" value="HTH_3"/>
    <property type="match status" value="1"/>
</dbReference>
<dbReference type="EMBL" id="LYPC01000010">
    <property type="protein sequence ID" value="OCT16722.1"/>
    <property type="molecule type" value="Genomic_DNA"/>
</dbReference>
<sequence length="116" mass="13334">MKFIGENVKRLRKIHDLNQIEFAKLIGVSQGSLSDIESGKCNPSVETVVSIYSTFECSLEWLLNTESQRKSENTISNSELSNLEQELINAFRELDTNNQIEAFEIVKIKNKRRNQN</sequence>
<dbReference type="Gene3D" id="1.10.260.40">
    <property type="entry name" value="lambda repressor-like DNA-binding domains"/>
    <property type="match status" value="1"/>
</dbReference>
<evidence type="ECO:0000313" key="4">
    <source>
        <dbReference type="Proteomes" id="UP000093309"/>
    </source>
</evidence>
<evidence type="ECO:0000259" key="2">
    <source>
        <dbReference type="PROSITE" id="PS50943"/>
    </source>
</evidence>
<dbReference type="PANTHER" id="PTHR46558:SF11">
    <property type="entry name" value="HTH-TYPE TRANSCRIPTIONAL REGULATOR XRE"/>
    <property type="match status" value="1"/>
</dbReference>